<keyword evidence="1" id="KW-0233">DNA recombination</keyword>
<accession>A0A5C3L978</accession>
<dbReference type="AlphaFoldDB" id="A0A5C3L978"/>
<evidence type="ECO:0008006" key="4">
    <source>
        <dbReference type="Google" id="ProtNLM"/>
    </source>
</evidence>
<dbReference type="GO" id="GO:0015074">
    <property type="term" value="P:DNA integration"/>
    <property type="evidence" value="ECO:0007669"/>
    <property type="project" value="InterPro"/>
</dbReference>
<evidence type="ECO:0000313" key="3">
    <source>
        <dbReference type="Proteomes" id="UP000307440"/>
    </source>
</evidence>
<gene>
    <name evidence="2" type="ORF">FA15DRAFT_740476</name>
</gene>
<dbReference type="OrthoDB" id="2678913at2759"/>
<dbReference type="EMBL" id="ML210195">
    <property type="protein sequence ID" value="TFK24778.1"/>
    <property type="molecule type" value="Genomic_DNA"/>
</dbReference>
<evidence type="ECO:0000256" key="1">
    <source>
        <dbReference type="ARBA" id="ARBA00023172"/>
    </source>
</evidence>
<dbReference type="STRING" id="230819.A0A5C3L978"/>
<dbReference type="GO" id="GO:0006310">
    <property type="term" value="P:DNA recombination"/>
    <property type="evidence" value="ECO:0007669"/>
    <property type="project" value="UniProtKB-KW"/>
</dbReference>
<dbReference type="InterPro" id="IPR013762">
    <property type="entry name" value="Integrase-like_cat_sf"/>
</dbReference>
<dbReference type="SUPFAM" id="SSF56349">
    <property type="entry name" value="DNA breaking-rejoining enzymes"/>
    <property type="match status" value="1"/>
</dbReference>
<protein>
    <recommendedName>
        <fullName evidence="4">DNA breaking-rejoining enzyme</fullName>
    </recommendedName>
</protein>
<dbReference type="InterPro" id="IPR011010">
    <property type="entry name" value="DNA_brk_join_enz"/>
</dbReference>
<dbReference type="GO" id="GO:0003677">
    <property type="term" value="F:DNA binding"/>
    <property type="evidence" value="ECO:0007669"/>
    <property type="project" value="InterPro"/>
</dbReference>
<organism evidence="2 3">
    <name type="scientific">Coprinopsis marcescibilis</name>
    <name type="common">Agaric fungus</name>
    <name type="synonym">Psathyrella marcescibilis</name>
    <dbReference type="NCBI Taxonomy" id="230819"/>
    <lineage>
        <taxon>Eukaryota</taxon>
        <taxon>Fungi</taxon>
        <taxon>Dikarya</taxon>
        <taxon>Basidiomycota</taxon>
        <taxon>Agaricomycotina</taxon>
        <taxon>Agaricomycetes</taxon>
        <taxon>Agaricomycetidae</taxon>
        <taxon>Agaricales</taxon>
        <taxon>Agaricineae</taxon>
        <taxon>Psathyrellaceae</taxon>
        <taxon>Coprinopsis</taxon>
    </lineage>
</organism>
<sequence length="245" mass="27174">MLDSSRRKKCEPWTVEHIAKLKQHLDLADPLHVAVFACLMTAFYRCARLGEFMTRTLKSFNPTLHVKPMDVREEVDQGQRHSVMFHLPRTKASQAGEDVSWAKQDGETDPDAAFQAHLDANEPPQTGPLFAYTTNRMKMRHKPLTKVKFLAVMHLAAIQAGLEPLKGHGIRIGSTLEYLFVWNTIRCHEGERKVGQRCLPGISLQACPNTGPIHAGPVGSAPGLCVHCNATPLEIATRHSVSTVS</sequence>
<evidence type="ECO:0000313" key="2">
    <source>
        <dbReference type="EMBL" id="TFK24778.1"/>
    </source>
</evidence>
<keyword evidence="3" id="KW-1185">Reference proteome</keyword>
<proteinExistence type="predicted"/>
<dbReference type="Proteomes" id="UP000307440">
    <property type="component" value="Unassembled WGS sequence"/>
</dbReference>
<reference evidence="2 3" key="1">
    <citation type="journal article" date="2019" name="Nat. Ecol. Evol.">
        <title>Megaphylogeny resolves global patterns of mushroom evolution.</title>
        <authorList>
            <person name="Varga T."/>
            <person name="Krizsan K."/>
            <person name="Foldi C."/>
            <person name="Dima B."/>
            <person name="Sanchez-Garcia M."/>
            <person name="Sanchez-Ramirez S."/>
            <person name="Szollosi G.J."/>
            <person name="Szarkandi J.G."/>
            <person name="Papp V."/>
            <person name="Albert L."/>
            <person name="Andreopoulos W."/>
            <person name="Angelini C."/>
            <person name="Antonin V."/>
            <person name="Barry K.W."/>
            <person name="Bougher N.L."/>
            <person name="Buchanan P."/>
            <person name="Buyck B."/>
            <person name="Bense V."/>
            <person name="Catcheside P."/>
            <person name="Chovatia M."/>
            <person name="Cooper J."/>
            <person name="Damon W."/>
            <person name="Desjardin D."/>
            <person name="Finy P."/>
            <person name="Geml J."/>
            <person name="Haridas S."/>
            <person name="Hughes K."/>
            <person name="Justo A."/>
            <person name="Karasinski D."/>
            <person name="Kautmanova I."/>
            <person name="Kiss B."/>
            <person name="Kocsube S."/>
            <person name="Kotiranta H."/>
            <person name="LaButti K.M."/>
            <person name="Lechner B.E."/>
            <person name="Liimatainen K."/>
            <person name="Lipzen A."/>
            <person name="Lukacs Z."/>
            <person name="Mihaltcheva S."/>
            <person name="Morgado L.N."/>
            <person name="Niskanen T."/>
            <person name="Noordeloos M.E."/>
            <person name="Ohm R.A."/>
            <person name="Ortiz-Santana B."/>
            <person name="Ovrebo C."/>
            <person name="Racz N."/>
            <person name="Riley R."/>
            <person name="Savchenko A."/>
            <person name="Shiryaev A."/>
            <person name="Soop K."/>
            <person name="Spirin V."/>
            <person name="Szebenyi C."/>
            <person name="Tomsovsky M."/>
            <person name="Tulloss R.E."/>
            <person name="Uehling J."/>
            <person name="Grigoriev I.V."/>
            <person name="Vagvolgyi C."/>
            <person name="Papp T."/>
            <person name="Martin F.M."/>
            <person name="Miettinen O."/>
            <person name="Hibbett D.S."/>
            <person name="Nagy L.G."/>
        </authorList>
    </citation>
    <scope>NUCLEOTIDE SEQUENCE [LARGE SCALE GENOMIC DNA]</scope>
    <source>
        <strain evidence="2 3">CBS 121175</strain>
    </source>
</reference>
<name>A0A5C3L978_COPMA</name>
<dbReference type="Gene3D" id="1.10.443.10">
    <property type="entry name" value="Intergrase catalytic core"/>
    <property type="match status" value="1"/>
</dbReference>